<dbReference type="Pfam" id="PF00704">
    <property type="entry name" value="Glyco_hydro_18"/>
    <property type="match status" value="1"/>
</dbReference>
<dbReference type="GO" id="GO:0005975">
    <property type="term" value="P:carbohydrate metabolic process"/>
    <property type="evidence" value="ECO:0007669"/>
    <property type="project" value="InterPro"/>
</dbReference>
<feature type="domain" description="GH18" evidence="4">
    <location>
        <begin position="100"/>
        <end position="426"/>
    </location>
</feature>
<dbReference type="Gene3D" id="3.10.350.10">
    <property type="entry name" value="LysM domain"/>
    <property type="match status" value="2"/>
</dbReference>
<dbReference type="Pfam" id="PF01476">
    <property type="entry name" value="LysM"/>
    <property type="match status" value="2"/>
</dbReference>
<dbReference type="SUPFAM" id="SSF51445">
    <property type="entry name" value="(Trans)glycosidases"/>
    <property type="match status" value="1"/>
</dbReference>
<name>A0A1H7YNZ1_9FIRM</name>
<dbReference type="GO" id="GO:0070492">
    <property type="term" value="F:oligosaccharide binding"/>
    <property type="evidence" value="ECO:0007669"/>
    <property type="project" value="TreeGrafter"/>
</dbReference>
<dbReference type="RefSeq" id="WP_092750612.1">
    <property type="nucleotide sequence ID" value="NZ_FOCG01000001.1"/>
</dbReference>
<organism evidence="5 6">
    <name type="scientific">Hydrogenoanaerobacterium saccharovorans</name>
    <dbReference type="NCBI Taxonomy" id="474960"/>
    <lineage>
        <taxon>Bacteria</taxon>
        <taxon>Bacillati</taxon>
        <taxon>Bacillota</taxon>
        <taxon>Clostridia</taxon>
        <taxon>Eubacteriales</taxon>
        <taxon>Oscillospiraceae</taxon>
        <taxon>Hydrogenoanaerobacterium</taxon>
    </lineage>
</organism>
<dbReference type="PANTHER" id="PTHR46066:SF2">
    <property type="entry name" value="CHITINASE DOMAIN-CONTAINING PROTEIN 1"/>
    <property type="match status" value="1"/>
</dbReference>
<evidence type="ECO:0000259" key="3">
    <source>
        <dbReference type="PROSITE" id="PS51782"/>
    </source>
</evidence>
<dbReference type="Gene3D" id="3.10.50.10">
    <property type="match status" value="1"/>
</dbReference>
<dbReference type="SUPFAM" id="SSF54106">
    <property type="entry name" value="LysM domain"/>
    <property type="match status" value="2"/>
</dbReference>
<dbReference type="Gene3D" id="3.20.20.80">
    <property type="entry name" value="Glycosidases"/>
    <property type="match status" value="1"/>
</dbReference>
<evidence type="ECO:0000256" key="2">
    <source>
        <dbReference type="ARBA" id="ARBA00023295"/>
    </source>
</evidence>
<dbReference type="PROSITE" id="PS51782">
    <property type="entry name" value="LYSM"/>
    <property type="match status" value="2"/>
</dbReference>
<gene>
    <name evidence="5" type="ORF">SAMN05216180_0115</name>
</gene>
<dbReference type="InterPro" id="IPR018392">
    <property type="entry name" value="LysM"/>
</dbReference>
<dbReference type="InterPro" id="IPR041704">
    <property type="entry name" value="CFLE_GH18"/>
</dbReference>
<dbReference type="SMART" id="SM00636">
    <property type="entry name" value="Glyco_18"/>
    <property type="match status" value="1"/>
</dbReference>
<sequence>MVLYSIKPGDSVYSIARQFGVSPQQIIDDNQLKNVQRLMIGQSLIIPAESARHVVTLGQTLYSIAKSYGTTIQRILVANPAITDPSKLRLGQVLIIPLPSQKLGSIDVNGYALPGIGSDVLEATLPHLTYISIFSYQVKPDGSLIAIPDEPIITAAKQKKVAPLMVITNIKEAGGFNSDIANTILNDKKVQDVLLENVIKVLEEKGYYGLDIDFEYIYANDREAYNQFLLKVTNRLHELGYTVSTAVAPKLSETQQGLLYEAHDYAAHGKIVDHVILMTYEWGYTYGPAMAVAPIDQVERVLKYAVTVIPSKKILMGMPNYGYDWTLPFVQGSAARSLSILEAVELASRVGAQIQYDTRVQAPFFTYYDSNGKQHVVWFDDVRSTAARLSLADKYNLGGVSYWNINTLYPQNWQVLESMYNVNKVL</sequence>
<dbReference type="AlphaFoldDB" id="A0A1H7YNZ1"/>
<protein>
    <submittedName>
        <fullName evidence="5">Spore germination protein</fullName>
    </submittedName>
</protein>
<accession>A0A1H7YNZ1</accession>
<dbReference type="InterPro" id="IPR017853">
    <property type="entry name" value="GH"/>
</dbReference>
<dbReference type="InterPro" id="IPR029070">
    <property type="entry name" value="Chitinase_insertion_sf"/>
</dbReference>
<dbReference type="SMART" id="SM00257">
    <property type="entry name" value="LysM"/>
    <property type="match status" value="2"/>
</dbReference>
<evidence type="ECO:0000256" key="1">
    <source>
        <dbReference type="ARBA" id="ARBA00022801"/>
    </source>
</evidence>
<dbReference type="Proteomes" id="UP000199158">
    <property type="component" value="Unassembled WGS sequence"/>
</dbReference>
<keyword evidence="6" id="KW-1185">Reference proteome</keyword>
<keyword evidence="2" id="KW-0326">Glycosidase</keyword>
<evidence type="ECO:0000313" key="5">
    <source>
        <dbReference type="EMBL" id="SEM47017.1"/>
    </source>
</evidence>
<dbReference type="EMBL" id="FOCG01000001">
    <property type="protein sequence ID" value="SEM47017.1"/>
    <property type="molecule type" value="Genomic_DNA"/>
</dbReference>
<evidence type="ECO:0000313" key="6">
    <source>
        <dbReference type="Proteomes" id="UP000199158"/>
    </source>
</evidence>
<dbReference type="PROSITE" id="PS51910">
    <property type="entry name" value="GH18_2"/>
    <property type="match status" value="1"/>
</dbReference>
<feature type="domain" description="LysM" evidence="3">
    <location>
        <begin position="51"/>
        <end position="96"/>
    </location>
</feature>
<keyword evidence="1" id="KW-0378">Hydrolase</keyword>
<dbReference type="InterPro" id="IPR036779">
    <property type="entry name" value="LysM_dom_sf"/>
</dbReference>
<dbReference type="STRING" id="474960.SAMN05216180_0115"/>
<reference evidence="5 6" key="1">
    <citation type="submission" date="2016-10" db="EMBL/GenBank/DDBJ databases">
        <authorList>
            <person name="de Groot N.N."/>
        </authorList>
    </citation>
    <scope>NUCLEOTIDE SEQUENCE [LARGE SCALE GENOMIC DNA]</scope>
    <source>
        <strain evidence="5 6">CGMCC 1.5070</strain>
    </source>
</reference>
<dbReference type="InterPro" id="IPR001223">
    <property type="entry name" value="Glyco_hydro18_cat"/>
</dbReference>
<dbReference type="GO" id="GO:0008061">
    <property type="term" value="F:chitin binding"/>
    <property type="evidence" value="ECO:0007669"/>
    <property type="project" value="InterPro"/>
</dbReference>
<dbReference type="GO" id="GO:0016798">
    <property type="term" value="F:hydrolase activity, acting on glycosyl bonds"/>
    <property type="evidence" value="ECO:0007669"/>
    <property type="project" value="UniProtKB-KW"/>
</dbReference>
<proteinExistence type="predicted"/>
<evidence type="ECO:0000259" key="4">
    <source>
        <dbReference type="PROSITE" id="PS51910"/>
    </source>
</evidence>
<dbReference type="CDD" id="cd00118">
    <property type="entry name" value="LysM"/>
    <property type="match status" value="2"/>
</dbReference>
<dbReference type="CDD" id="cd02874">
    <property type="entry name" value="GH18_CFLE_spore_hydrolase"/>
    <property type="match status" value="1"/>
</dbReference>
<dbReference type="OrthoDB" id="9769314at2"/>
<dbReference type="InterPro" id="IPR011583">
    <property type="entry name" value="Chitinase_II/V-like_cat"/>
</dbReference>
<feature type="domain" description="LysM" evidence="3">
    <location>
        <begin position="2"/>
        <end position="46"/>
    </location>
</feature>
<dbReference type="GO" id="GO:0012505">
    <property type="term" value="C:endomembrane system"/>
    <property type="evidence" value="ECO:0007669"/>
    <property type="project" value="TreeGrafter"/>
</dbReference>
<dbReference type="PANTHER" id="PTHR46066">
    <property type="entry name" value="CHITINASE DOMAIN-CONTAINING PROTEIN 1 FAMILY MEMBER"/>
    <property type="match status" value="1"/>
</dbReference>